<dbReference type="FunFam" id="3.90.550.10:FF:000023">
    <property type="entry name" value="Glucose-1-phosphate thymidylyltransferase"/>
    <property type="match status" value="1"/>
</dbReference>
<dbReference type="RefSeq" id="WP_146820731.1">
    <property type="nucleotide sequence ID" value="NZ_CP029077.1"/>
</dbReference>
<dbReference type="SUPFAM" id="SSF53448">
    <property type="entry name" value="Nucleotide-diphospho-sugar transferases"/>
    <property type="match status" value="1"/>
</dbReference>
<dbReference type="AlphaFoldDB" id="A0A5B8XH63"/>
<sequence length="290" mass="32644">MKGIILAGGSGTRLAPMTKAFSKHLLPVYDKPMLYYPLSILMLLGIREIHMIATSHDKPLYEELFGDGSHLGISIQYVIQDKPNGIAEAFLLTYDDLKGSKVCMMLGDNIFYIPNHKEFFADIVKMQSGAYIFGYQVSDPERYGVVEVDGNGKALSIEEKPLNPKSNIAVPGMYFYDEKVFEYAKNLKPSDRGELEITDINNIYLSNKELNVKVLGRSSIWLDSGTSDALLESSHLIQSIEKRHATKIACLEEIAVNMGFVDKKTMKKWVESTKSKSSYMQYLKNLASNW</sequence>
<evidence type="ECO:0000256" key="4">
    <source>
        <dbReference type="ARBA" id="ARBA00022679"/>
    </source>
</evidence>
<dbReference type="EC" id="2.7.7.24" evidence="3 9"/>
<evidence type="ECO:0000256" key="1">
    <source>
        <dbReference type="ARBA" id="ARBA00001946"/>
    </source>
</evidence>
<evidence type="ECO:0000256" key="3">
    <source>
        <dbReference type="ARBA" id="ARBA00012461"/>
    </source>
</evidence>
<dbReference type="InterPro" id="IPR005907">
    <property type="entry name" value="G1P_thy_trans_s"/>
</dbReference>
<dbReference type="InterPro" id="IPR029044">
    <property type="entry name" value="Nucleotide-diphossugar_trans"/>
</dbReference>
<keyword evidence="7 9" id="KW-0460">Magnesium</keyword>
<evidence type="ECO:0000256" key="8">
    <source>
        <dbReference type="ARBA" id="ARBA00049336"/>
    </source>
</evidence>
<dbReference type="Gene3D" id="3.90.550.10">
    <property type="entry name" value="Spore Coat Polysaccharide Biosynthesis Protein SpsA, Chain A"/>
    <property type="match status" value="1"/>
</dbReference>
<dbReference type="GO" id="GO:0008879">
    <property type="term" value="F:glucose-1-phosphate thymidylyltransferase activity"/>
    <property type="evidence" value="ECO:0007669"/>
    <property type="project" value="UniProtKB-EC"/>
</dbReference>
<organism evidence="11 12">
    <name type="scientific">Candidatus Deianiraea vastatrix</name>
    <dbReference type="NCBI Taxonomy" id="2163644"/>
    <lineage>
        <taxon>Bacteria</taxon>
        <taxon>Pseudomonadati</taxon>
        <taxon>Pseudomonadota</taxon>
        <taxon>Alphaproteobacteria</taxon>
        <taxon>Rickettsiales</taxon>
        <taxon>Candidatus Deianiraeaceae</taxon>
        <taxon>Candidatus Deianiraea</taxon>
    </lineage>
</organism>
<evidence type="ECO:0000256" key="9">
    <source>
        <dbReference type="RuleBase" id="RU003706"/>
    </source>
</evidence>
<evidence type="ECO:0000256" key="7">
    <source>
        <dbReference type="ARBA" id="ARBA00022842"/>
    </source>
</evidence>
<dbReference type="PANTHER" id="PTHR43532">
    <property type="entry name" value="GLUCOSE-1-PHOSPHATE THYMIDYLYLTRANSFERASE"/>
    <property type="match status" value="1"/>
</dbReference>
<comment type="catalytic activity">
    <reaction evidence="8 9">
        <text>dTTP + alpha-D-glucose 1-phosphate + H(+) = dTDP-alpha-D-glucose + diphosphate</text>
        <dbReference type="Rhea" id="RHEA:15225"/>
        <dbReference type="ChEBI" id="CHEBI:15378"/>
        <dbReference type="ChEBI" id="CHEBI:33019"/>
        <dbReference type="ChEBI" id="CHEBI:37568"/>
        <dbReference type="ChEBI" id="CHEBI:57477"/>
        <dbReference type="ChEBI" id="CHEBI:58601"/>
        <dbReference type="EC" id="2.7.7.24"/>
    </reaction>
</comment>
<dbReference type="PANTHER" id="PTHR43532:SF1">
    <property type="entry name" value="GLUCOSE-1-PHOSPHATE THYMIDYLYLTRANSFERASE 1"/>
    <property type="match status" value="1"/>
</dbReference>
<keyword evidence="4 9" id="KW-0808">Transferase</keyword>
<gene>
    <name evidence="11" type="ORF">Deia_00669</name>
</gene>
<feature type="domain" description="Nucleotidyl transferase" evidence="10">
    <location>
        <begin position="2"/>
        <end position="237"/>
    </location>
</feature>
<comment type="cofactor">
    <cofactor evidence="1">
        <name>Mg(2+)</name>
        <dbReference type="ChEBI" id="CHEBI:18420"/>
    </cofactor>
</comment>
<dbReference type="InterPro" id="IPR005835">
    <property type="entry name" value="NTP_transferase_dom"/>
</dbReference>
<evidence type="ECO:0000256" key="5">
    <source>
        <dbReference type="ARBA" id="ARBA00022695"/>
    </source>
</evidence>
<dbReference type="Pfam" id="PF00483">
    <property type="entry name" value="NTP_transferase"/>
    <property type="match status" value="1"/>
</dbReference>
<dbReference type="CDD" id="cd02538">
    <property type="entry name" value="G1P_TT_short"/>
    <property type="match status" value="1"/>
</dbReference>
<dbReference type="OrthoDB" id="9803871at2"/>
<comment type="function">
    <text evidence="9">Catalyzes the formation of dTDP-glucose, from dTTP and glucose 1-phosphate, as well as its pyrophosphorolysis.</text>
</comment>
<keyword evidence="5 9" id="KW-0548">Nucleotidyltransferase</keyword>
<evidence type="ECO:0000256" key="2">
    <source>
        <dbReference type="ARBA" id="ARBA00010480"/>
    </source>
</evidence>
<dbReference type="GO" id="GO:0046872">
    <property type="term" value="F:metal ion binding"/>
    <property type="evidence" value="ECO:0007669"/>
    <property type="project" value="UniProtKB-KW"/>
</dbReference>
<keyword evidence="6 9" id="KW-0479">Metal-binding</keyword>
<evidence type="ECO:0000256" key="6">
    <source>
        <dbReference type="ARBA" id="ARBA00022723"/>
    </source>
</evidence>
<proteinExistence type="inferred from homology"/>
<dbReference type="Proteomes" id="UP000321934">
    <property type="component" value="Chromosome"/>
</dbReference>
<evidence type="ECO:0000313" key="12">
    <source>
        <dbReference type="Proteomes" id="UP000321934"/>
    </source>
</evidence>
<protein>
    <recommendedName>
        <fullName evidence="3 9">Glucose-1-phosphate thymidylyltransferase</fullName>
        <ecNumber evidence="3 9">2.7.7.24</ecNumber>
    </recommendedName>
</protein>
<evidence type="ECO:0000259" key="10">
    <source>
        <dbReference type="Pfam" id="PF00483"/>
    </source>
</evidence>
<name>A0A5B8XH63_9RICK</name>
<keyword evidence="12" id="KW-1185">Reference proteome</keyword>
<dbReference type="NCBIfam" id="TIGR01207">
    <property type="entry name" value="rmlA"/>
    <property type="match status" value="1"/>
</dbReference>
<evidence type="ECO:0000313" key="11">
    <source>
        <dbReference type="EMBL" id="QED23461.1"/>
    </source>
</evidence>
<dbReference type="EMBL" id="CP029077">
    <property type="protein sequence ID" value="QED23461.1"/>
    <property type="molecule type" value="Genomic_DNA"/>
</dbReference>
<reference evidence="11 12" key="1">
    <citation type="journal article" date="2019" name="ISME J.">
        <title>Deianiraea, an extracellular bacterium associated with the ciliate Paramecium, suggests an alternative scenario for the evolution of Rickettsiales.</title>
        <authorList>
            <person name="Castelli M."/>
            <person name="Sabaneyeva E."/>
            <person name="Lanzoni O."/>
            <person name="Lebedeva N."/>
            <person name="Floriano A.M."/>
            <person name="Gaiarsa S."/>
            <person name="Benken K."/>
            <person name="Modeo L."/>
            <person name="Bandi C."/>
            <person name="Potekhin A."/>
            <person name="Sassera D."/>
            <person name="Petroni G."/>
        </authorList>
    </citation>
    <scope>NUCLEOTIDE SEQUENCE [LARGE SCALE GENOMIC DNA]</scope>
    <source>
        <strain evidence="11">CyL4-1</strain>
    </source>
</reference>
<comment type="similarity">
    <text evidence="2 9">Belongs to the glucose-1-phosphate thymidylyltransferase family.</text>
</comment>
<accession>A0A5B8XH63</accession>